<name>A0AAE0C2Y4_9CHLO</name>
<proteinExistence type="predicted"/>
<dbReference type="PROSITE" id="PS50297">
    <property type="entry name" value="ANK_REP_REGION"/>
    <property type="match status" value="2"/>
</dbReference>
<dbReference type="EMBL" id="LGRX02028897">
    <property type="protein sequence ID" value="KAK3247516.1"/>
    <property type="molecule type" value="Genomic_DNA"/>
</dbReference>
<comment type="caution">
    <text evidence="5">The sequence shown here is derived from an EMBL/GenBank/DDBJ whole genome shotgun (WGS) entry which is preliminary data.</text>
</comment>
<evidence type="ECO:0000256" key="2">
    <source>
        <dbReference type="ARBA" id="ARBA00023043"/>
    </source>
</evidence>
<keyword evidence="6" id="KW-1185">Reference proteome</keyword>
<accession>A0AAE0C2Y4</accession>
<keyword evidence="1" id="KW-0677">Repeat</keyword>
<evidence type="ECO:0000256" key="4">
    <source>
        <dbReference type="SAM" id="MobiDB-lite"/>
    </source>
</evidence>
<feature type="region of interest" description="Disordered" evidence="4">
    <location>
        <begin position="232"/>
        <end position="279"/>
    </location>
</feature>
<dbReference type="AlphaFoldDB" id="A0AAE0C2Y4"/>
<dbReference type="SMART" id="SM00248">
    <property type="entry name" value="ANK"/>
    <property type="match status" value="3"/>
</dbReference>
<dbReference type="Pfam" id="PF12796">
    <property type="entry name" value="Ank_2"/>
    <property type="match status" value="1"/>
</dbReference>
<keyword evidence="2 3" id="KW-0040">ANK repeat</keyword>
<dbReference type="InterPro" id="IPR002110">
    <property type="entry name" value="Ankyrin_rpt"/>
</dbReference>
<feature type="compositionally biased region" description="Low complexity" evidence="4">
    <location>
        <begin position="533"/>
        <end position="544"/>
    </location>
</feature>
<feature type="region of interest" description="Disordered" evidence="4">
    <location>
        <begin position="514"/>
        <end position="561"/>
    </location>
</feature>
<dbReference type="PROSITE" id="PS50088">
    <property type="entry name" value="ANK_REPEAT"/>
    <property type="match status" value="2"/>
</dbReference>
<evidence type="ECO:0000256" key="3">
    <source>
        <dbReference type="PROSITE-ProRule" id="PRU00023"/>
    </source>
</evidence>
<feature type="region of interest" description="Disordered" evidence="4">
    <location>
        <begin position="291"/>
        <end position="316"/>
    </location>
</feature>
<feature type="repeat" description="ANK" evidence="3">
    <location>
        <begin position="64"/>
        <end position="96"/>
    </location>
</feature>
<feature type="region of interest" description="Disordered" evidence="4">
    <location>
        <begin position="328"/>
        <end position="394"/>
    </location>
</feature>
<feature type="compositionally biased region" description="Basic and acidic residues" evidence="4">
    <location>
        <begin position="342"/>
        <end position="353"/>
    </location>
</feature>
<dbReference type="InterPro" id="IPR036770">
    <property type="entry name" value="Ankyrin_rpt-contain_sf"/>
</dbReference>
<dbReference type="SUPFAM" id="SSF48403">
    <property type="entry name" value="Ankyrin repeat"/>
    <property type="match status" value="1"/>
</dbReference>
<gene>
    <name evidence="5" type="ORF">CYMTET_42987</name>
</gene>
<feature type="compositionally biased region" description="Low complexity" evidence="4">
    <location>
        <begin position="264"/>
        <end position="279"/>
    </location>
</feature>
<dbReference type="PANTHER" id="PTHR24171">
    <property type="entry name" value="ANKYRIN REPEAT DOMAIN-CONTAINING PROTEIN 39-RELATED"/>
    <property type="match status" value="1"/>
</dbReference>
<protein>
    <submittedName>
        <fullName evidence="5">Uncharacterized protein</fullName>
    </submittedName>
</protein>
<organism evidence="5 6">
    <name type="scientific">Cymbomonas tetramitiformis</name>
    <dbReference type="NCBI Taxonomy" id="36881"/>
    <lineage>
        <taxon>Eukaryota</taxon>
        <taxon>Viridiplantae</taxon>
        <taxon>Chlorophyta</taxon>
        <taxon>Pyramimonadophyceae</taxon>
        <taxon>Pyramimonadales</taxon>
        <taxon>Pyramimonadaceae</taxon>
        <taxon>Cymbomonas</taxon>
    </lineage>
</organism>
<evidence type="ECO:0000256" key="1">
    <source>
        <dbReference type="ARBA" id="ARBA00022737"/>
    </source>
</evidence>
<dbReference type="Gene3D" id="1.25.40.20">
    <property type="entry name" value="Ankyrin repeat-containing domain"/>
    <property type="match status" value="1"/>
</dbReference>
<evidence type="ECO:0000313" key="6">
    <source>
        <dbReference type="Proteomes" id="UP001190700"/>
    </source>
</evidence>
<reference evidence="5 6" key="1">
    <citation type="journal article" date="2015" name="Genome Biol. Evol.">
        <title>Comparative Genomics of a Bacterivorous Green Alga Reveals Evolutionary Causalities and Consequences of Phago-Mixotrophic Mode of Nutrition.</title>
        <authorList>
            <person name="Burns J.A."/>
            <person name="Paasch A."/>
            <person name="Narechania A."/>
            <person name="Kim E."/>
        </authorList>
    </citation>
    <scope>NUCLEOTIDE SEQUENCE [LARGE SCALE GENOMIC DNA]</scope>
    <source>
        <strain evidence="5 6">PLY_AMNH</strain>
    </source>
</reference>
<feature type="repeat" description="ANK" evidence="3">
    <location>
        <begin position="31"/>
        <end position="63"/>
    </location>
</feature>
<dbReference type="Proteomes" id="UP001190700">
    <property type="component" value="Unassembled WGS sequence"/>
</dbReference>
<evidence type="ECO:0000313" key="5">
    <source>
        <dbReference type="EMBL" id="KAK3247516.1"/>
    </source>
</evidence>
<dbReference type="PRINTS" id="PR01415">
    <property type="entry name" value="ANKYRIN"/>
</dbReference>
<feature type="compositionally biased region" description="Low complexity" evidence="4">
    <location>
        <begin position="291"/>
        <end position="303"/>
    </location>
</feature>
<sequence>MRSLCAAARDGDFRRVVELIESGSNVRTVKKGKTPLHWAAINGHVLIVQTLLQAGAEPDIADSEGATALFYAVERNLKDVVQILIQSGADVNVRNQAGETLLKVAVLERNNEVYEVLKAAGAHLGRELTEEDKRLVQAMKNSNQFNAEHALTDAEEKIGDLAERLEKYYNKQVDKWRLKWHVALVTYLIPIGQRMNQVMCLLCCMSDPSAAKPRSRSDRKDGSPQNVRQLAADPLFNDHSGPAELEPRPSMSSIRRPSMKALTRSRTATPNAAAPPFNTSASAREIEIEAAPSRPAAALPASEGEGPGAQPAPSVPPIVLEGIVQPAHAGPSDAAEPTGGQERAEHTFRRDPFAPDSPTEPPLDSPPGESGGTPRKGWRASRLIPGASSPRMMQYPYGQATSLSALDPERMRPLTPSELSNLALHLYTIEKADPECVVKSGAVHGAATGGGSPRGPLSPRFETPTILPQHAVSPEPGSVNAMSAVSLKKRVGSARTMIHQPLEASELPFRIGSARPGPRIKHPSNLANSSICSTRPRTSSGRPSLLGPGASPRQDNGKLTPLQMVETLAANDRLGPLAFKETRF</sequence>